<accession>A0A076EZD3</accession>
<proteinExistence type="predicted"/>
<evidence type="ECO:0000313" key="3">
    <source>
        <dbReference type="Proteomes" id="UP000028488"/>
    </source>
</evidence>
<keyword evidence="2" id="KW-0614">Plasmid</keyword>
<keyword evidence="1" id="KW-0472">Membrane</keyword>
<feature type="transmembrane region" description="Helical" evidence="1">
    <location>
        <begin position="45"/>
        <end position="65"/>
    </location>
</feature>
<protein>
    <submittedName>
        <fullName evidence="2">Uncharacterized protein</fullName>
    </submittedName>
</protein>
<organism evidence="2 3">
    <name type="scientific">Rhodococcus opacus</name>
    <name type="common">Nocardia opaca</name>
    <dbReference type="NCBI Taxonomy" id="37919"/>
    <lineage>
        <taxon>Bacteria</taxon>
        <taxon>Bacillati</taxon>
        <taxon>Actinomycetota</taxon>
        <taxon>Actinomycetes</taxon>
        <taxon>Mycobacteriales</taxon>
        <taxon>Nocardiaceae</taxon>
        <taxon>Rhodococcus</taxon>
    </lineage>
</organism>
<feature type="transmembrane region" description="Helical" evidence="1">
    <location>
        <begin position="12"/>
        <end position="33"/>
    </location>
</feature>
<dbReference type="Proteomes" id="UP000028488">
    <property type="component" value="Plasmid pPDG3"/>
</dbReference>
<sequence>MRGDAMESVLRRIVTSHAAGVAGLLVAAAYAYWATGLRPFTTLAYIAVGVPVALLTCLAVISGTGDSRGSGTPRVGKISLRSVRPWLILLMIAAGLEAVGIALGGQSITVPTLSTVIDYALAWHPVRFVLFCGWLAAGAAPVVRMMHSSRGEAT</sequence>
<keyword evidence="1" id="KW-1133">Transmembrane helix</keyword>
<evidence type="ECO:0000256" key="1">
    <source>
        <dbReference type="SAM" id="Phobius"/>
    </source>
</evidence>
<keyword evidence="1" id="KW-0812">Transmembrane</keyword>
<feature type="transmembrane region" description="Helical" evidence="1">
    <location>
        <begin position="125"/>
        <end position="143"/>
    </location>
</feature>
<geneLocation type="plasmid" evidence="2 3">
    <name>pPDG3</name>
</geneLocation>
<gene>
    <name evidence="2" type="ORF">EP51_44645</name>
</gene>
<reference evidence="2 3" key="1">
    <citation type="submission" date="2014-07" db="EMBL/GenBank/DDBJ databases">
        <title>Genome Sequence of Rhodococcus opacus Strain R7, a Biodegrader of Mono- and Polycyclic Aromatic Hydrocarbons.</title>
        <authorList>
            <person name="Di Gennaro P."/>
            <person name="Zampolli J."/>
            <person name="Presti I."/>
            <person name="Cappelletti M."/>
            <person name="D'Ursi P."/>
            <person name="Orro A."/>
            <person name="Mezzelani A."/>
            <person name="Milanesi L."/>
        </authorList>
    </citation>
    <scope>NUCLEOTIDE SEQUENCE [LARGE SCALE GENOMIC DNA]</scope>
    <source>
        <strain evidence="2 3">R7</strain>
        <plasmid evidence="2">pPDG3</plasmid>
    </source>
</reference>
<dbReference type="EMBL" id="CP008950">
    <property type="protein sequence ID" value="AII11146.1"/>
    <property type="molecule type" value="Genomic_DNA"/>
</dbReference>
<feature type="transmembrane region" description="Helical" evidence="1">
    <location>
        <begin position="86"/>
        <end position="105"/>
    </location>
</feature>
<name>A0A076EZD3_RHOOP</name>
<dbReference type="AlphaFoldDB" id="A0A076EZD3"/>
<evidence type="ECO:0000313" key="2">
    <source>
        <dbReference type="EMBL" id="AII11146.1"/>
    </source>
</evidence>